<sequence length="81" mass="8775">MSDMSFSEEPQYVSTEAPVKQLFLVRLVLATGLVKTDKGAQLVLLATAVISAILAIGIFTIGTSEKEHEYVPPPPPSNVYR</sequence>
<protein>
    <submittedName>
        <fullName evidence="2">Uncharacterized protein</fullName>
    </submittedName>
</protein>
<keyword evidence="1" id="KW-0472">Membrane</keyword>
<dbReference type="STRING" id="1798475.A2837_02145"/>
<reference evidence="2 3" key="1">
    <citation type="journal article" date="2016" name="Nat. Commun.">
        <title>Thousands of microbial genomes shed light on interconnected biogeochemical processes in an aquifer system.</title>
        <authorList>
            <person name="Anantharaman K."/>
            <person name="Brown C.T."/>
            <person name="Hug L.A."/>
            <person name="Sharon I."/>
            <person name="Castelle C.J."/>
            <person name="Probst A.J."/>
            <person name="Thomas B.C."/>
            <person name="Singh A."/>
            <person name="Wilkins M.J."/>
            <person name="Karaoz U."/>
            <person name="Brodie E.L."/>
            <person name="Williams K.H."/>
            <person name="Hubbard S.S."/>
            <person name="Banfield J.F."/>
        </authorList>
    </citation>
    <scope>NUCLEOTIDE SEQUENCE [LARGE SCALE GENOMIC DNA]</scope>
</reference>
<evidence type="ECO:0000313" key="3">
    <source>
        <dbReference type="Proteomes" id="UP000176322"/>
    </source>
</evidence>
<comment type="caution">
    <text evidence="2">The sequence shown here is derived from an EMBL/GenBank/DDBJ whole genome shotgun (WGS) entry which is preliminary data.</text>
</comment>
<evidence type="ECO:0000256" key="1">
    <source>
        <dbReference type="SAM" id="Phobius"/>
    </source>
</evidence>
<keyword evidence="1" id="KW-0812">Transmembrane</keyword>
<dbReference type="AlphaFoldDB" id="A0A1F6BZP8"/>
<dbReference type="Proteomes" id="UP000176322">
    <property type="component" value="Unassembled WGS sequence"/>
</dbReference>
<dbReference type="EMBL" id="MFKO01000002">
    <property type="protein sequence ID" value="OGG41987.1"/>
    <property type="molecule type" value="Genomic_DNA"/>
</dbReference>
<evidence type="ECO:0000313" key="2">
    <source>
        <dbReference type="EMBL" id="OGG41987.1"/>
    </source>
</evidence>
<name>A0A1F6BZP8_9BACT</name>
<proteinExistence type="predicted"/>
<feature type="transmembrane region" description="Helical" evidence="1">
    <location>
        <begin position="42"/>
        <end position="62"/>
    </location>
</feature>
<keyword evidence="1" id="KW-1133">Transmembrane helix</keyword>
<organism evidence="2 3">
    <name type="scientific">Candidatus Kaiserbacteria bacterium RIFCSPHIGHO2_01_FULL_46_22</name>
    <dbReference type="NCBI Taxonomy" id="1798475"/>
    <lineage>
        <taxon>Bacteria</taxon>
        <taxon>Candidatus Kaiseribacteriota</taxon>
    </lineage>
</organism>
<accession>A0A1F6BZP8</accession>
<gene>
    <name evidence="2" type="ORF">A2837_02145</name>
</gene>